<sequence length="157" mass="17435">MLEIKNRGGMEMKEVRVAYALIHNEKTQQILMVHNKKNDSWTLPGGLVEAGESLAEAAVREAKEETGLDVEVTTIVAVNEAKLQAINEHATFVTFKAKQLNDEILIQDTEKISEAAWKSYDEVDKVMTYHPGGIENLLGNGVPYVDEGVIHSVTKEE</sequence>
<comment type="cofactor">
    <cofactor evidence="1">
        <name>Mg(2+)</name>
        <dbReference type="ChEBI" id="CHEBI:18420"/>
    </cofactor>
</comment>
<feature type="domain" description="Nudix hydrolase" evidence="5">
    <location>
        <begin position="13"/>
        <end position="142"/>
    </location>
</feature>
<gene>
    <name evidence="6" type="ORF">GZ22_12640</name>
</gene>
<dbReference type="HOGENOM" id="CLU_037162_30_0_9"/>
<dbReference type="PROSITE" id="PS51462">
    <property type="entry name" value="NUDIX"/>
    <property type="match status" value="1"/>
</dbReference>
<accession>A0A075LMM6</accession>
<name>A0A075LMM6_9BACI</name>
<evidence type="ECO:0000313" key="6">
    <source>
        <dbReference type="EMBL" id="AIF67401.1"/>
    </source>
</evidence>
<evidence type="ECO:0000313" key="7">
    <source>
        <dbReference type="Proteomes" id="UP000027980"/>
    </source>
</evidence>
<dbReference type="InterPro" id="IPR020084">
    <property type="entry name" value="NUDIX_hydrolase_CS"/>
</dbReference>
<dbReference type="PROSITE" id="PS00893">
    <property type="entry name" value="NUDIX_BOX"/>
    <property type="match status" value="1"/>
</dbReference>
<reference evidence="6 7" key="1">
    <citation type="submission" date="2014-07" db="EMBL/GenBank/DDBJ databases">
        <title>Complete genome sequence of a moderately halophilic bacterium Terribacillus aidingensis MP602, isolated from Cryptomeria fortunei in Tianmu mountain in China.</title>
        <authorList>
            <person name="Wang Y."/>
            <person name="Lu P."/>
            <person name="Zhang L."/>
        </authorList>
    </citation>
    <scope>NUCLEOTIDE SEQUENCE [LARGE SCALE GENOMIC DNA]</scope>
    <source>
        <strain evidence="6 7">MP602</strain>
    </source>
</reference>
<dbReference type="InterPro" id="IPR000086">
    <property type="entry name" value="NUDIX_hydrolase_dom"/>
</dbReference>
<dbReference type="GO" id="GO:0016787">
    <property type="term" value="F:hydrolase activity"/>
    <property type="evidence" value="ECO:0007669"/>
    <property type="project" value="UniProtKB-KW"/>
</dbReference>
<keyword evidence="3" id="KW-0460">Magnesium</keyword>
<keyword evidence="2 4" id="KW-0378">Hydrolase</keyword>
<dbReference type="PRINTS" id="PR00502">
    <property type="entry name" value="NUDIXFAMILY"/>
</dbReference>
<dbReference type="EMBL" id="CP008876">
    <property type="protein sequence ID" value="AIF67401.1"/>
    <property type="molecule type" value="Genomic_DNA"/>
</dbReference>
<evidence type="ECO:0000256" key="4">
    <source>
        <dbReference type="RuleBase" id="RU003476"/>
    </source>
</evidence>
<dbReference type="KEGG" id="tap:GZ22_12640"/>
<evidence type="ECO:0000256" key="1">
    <source>
        <dbReference type="ARBA" id="ARBA00001946"/>
    </source>
</evidence>
<evidence type="ECO:0000256" key="3">
    <source>
        <dbReference type="ARBA" id="ARBA00022842"/>
    </source>
</evidence>
<dbReference type="PANTHER" id="PTHR43046:SF12">
    <property type="entry name" value="GDP-MANNOSE MANNOSYL HYDROLASE"/>
    <property type="match status" value="1"/>
</dbReference>
<dbReference type="AlphaFoldDB" id="A0A075LMM6"/>
<proteinExistence type="inferred from homology"/>
<evidence type="ECO:0000256" key="2">
    <source>
        <dbReference type="ARBA" id="ARBA00022801"/>
    </source>
</evidence>
<evidence type="ECO:0000259" key="5">
    <source>
        <dbReference type="PROSITE" id="PS51462"/>
    </source>
</evidence>
<dbReference type="Gene3D" id="3.90.79.10">
    <property type="entry name" value="Nucleoside Triphosphate Pyrophosphohydrolase"/>
    <property type="match status" value="1"/>
</dbReference>
<dbReference type="InterPro" id="IPR015797">
    <property type="entry name" value="NUDIX_hydrolase-like_dom_sf"/>
</dbReference>
<dbReference type="InterPro" id="IPR020476">
    <property type="entry name" value="Nudix_hydrolase"/>
</dbReference>
<dbReference type="Proteomes" id="UP000027980">
    <property type="component" value="Chromosome"/>
</dbReference>
<dbReference type="Pfam" id="PF00293">
    <property type="entry name" value="NUDIX"/>
    <property type="match status" value="1"/>
</dbReference>
<comment type="similarity">
    <text evidence="4">Belongs to the Nudix hydrolase family.</text>
</comment>
<dbReference type="CDD" id="cd02883">
    <property type="entry name" value="NUDIX_Hydrolase"/>
    <property type="match status" value="1"/>
</dbReference>
<protein>
    <recommendedName>
        <fullName evidence="5">Nudix hydrolase domain-containing protein</fullName>
    </recommendedName>
</protein>
<dbReference type="PANTHER" id="PTHR43046">
    <property type="entry name" value="GDP-MANNOSE MANNOSYL HYDROLASE"/>
    <property type="match status" value="1"/>
</dbReference>
<organism evidence="6 7">
    <name type="scientific">Terribacillus saccharophilus</name>
    <dbReference type="NCBI Taxonomy" id="361277"/>
    <lineage>
        <taxon>Bacteria</taxon>
        <taxon>Bacillati</taxon>
        <taxon>Bacillota</taxon>
        <taxon>Bacilli</taxon>
        <taxon>Bacillales</taxon>
        <taxon>Bacillaceae</taxon>
        <taxon>Terribacillus</taxon>
    </lineage>
</organism>
<dbReference type="SUPFAM" id="SSF55811">
    <property type="entry name" value="Nudix"/>
    <property type="match status" value="1"/>
</dbReference>